<dbReference type="PANTHER" id="PTHR43738:SF3">
    <property type="entry name" value="ABC TRANSPORTER PERMEASE"/>
    <property type="match status" value="1"/>
</dbReference>
<evidence type="ECO:0000259" key="7">
    <source>
        <dbReference type="Pfam" id="PF02687"/>
    </source>
</evidence>
<comment type="subcellular location">
    <subcellularLocation>
        <location evidence="1">Cell membrane</location>
        <topology evidence="1">Multi-pass membrane protein</topology>
    </subcellularLocation>
</comment>
<feature type="transmembrane region" description="Helical" evidence="6">
    <location>
        <begin position="256"/>
        <end position="280"/>
    </location>
</feature>
<dbReference type="EMBL" id="MT109185">
    <property type="protein sequence ID" value="QIJ31403.1"/>
    <property type="molecule type" value="Genomic_DNA"/>
</dbReference>
<evidence type="ECO:0000313" key="9">
    <source>
        <dbReference type="EMBL" id="QIJ31403.1"/>
    </source>
</evidence>
<evidence type="ECO:0000256" key="1">
    <source>
        <dbReference type="ARBA" id="ARBA00004651"/>
    </source>
</evidence>
<evidence type="ECO:0000256" key="4">
    <source>
        <dbReference type="ARBA" id="ARBA00022989"/>
    </source>
</evidence>
<dbReference type="AlphaFoldDB" id="A0A6G7MA87"/>
<dbReference type="InterPro" id="IPR003838">
    <property type="entry name" value="ABC3_permease_C"/>
</dbReference>
<feature type="transmembrane region" description="Helical" evidence="6">
    <location>
        <begin position="301"/>
        <end position="330"/>
    </location>
</feature>
<accession>A0A6G7MA87</accession>
<dbReference type="InterPro" id="IPR051125">
    <property type="entry name" value="ABC-4/HrtB_transporter"/>
</dbReference>
<evidence type="ECO:0000256" key="2">
    <source>
        <dbReference type="ARBA" id="ARBA00022475"/>
    </source>
</evidence>
<feature type="transmembrane region" description="Helical" evidence="6">
    <location>
        <begin position="350"/>
        <end position="373"/>
    </location>
</feature>
<keyword evidence="5 6" id="KW-0472">Membrane</keyword>
<dbReference type="Pfam" id="PF02687">
    <property type="entry name" value="FtsX"/>
    <property type="match status" value="1"/>
</dbReference>
<keyword evidence="4 6" id="KW-1133">Transmembrane helix</keyword>
<organism evidence="9">
    <name type="scientific">uncultured organism</name>
    <dbReference type="NCBI Taxonomy" id="155900"/>
    <lineage>
        <taxon>unclassified sequences</taxon>
        <taxon>environmental samples</taxon>
    </lineage>
</organism>
<keyword evidence="3 6" id="KW-0812">Transmembrane</keyword>
<dbReference type="InterPro" id="IPR025857">
    <property type="entry name" value="MacB_PCD"/>
</dbReference>
<reference evidence="9" key="1">
    <citation type="submission" date="2020-02" db="EMBL/GenBank/DDBJ databases">
        <authorList>
            <person name="Sanka Loganathachetti D."/>
            <person name="Muthuraman S."/>
        </authorList>
    </citation>
    <scope>NUCLEOTIDE SEQUENCE</scope>
</reference>
<keyword evidence="2" id="KW-1003">Cell membrane</keyword>
<protein>
    <submittedName>
        <fullName evidence="9">FtsX-like permease family protein</fullName>
    </submittedName>
</protein>
<proteinExistence type="predicted"/>
<dbReference type="GO" id="GO:0005886">
    <property type="term" value="C:plasma membrane"/>
    <property type="evidence" value="ECO:0007669"/>
    <property type="project" value="UniProtKB-SubCell"/>
</dbReference>
<feature type="domain" description="ABC3 transporter permease C-terminal" evidence="7">
    <location>
        <begin position="263"/>
        <end position="376"/>
    </location>
</feature>
<evidence type="ECO:0000256" key="6">
    <source>
        <dbReference type="SAM" id="Phobius"/>
    </source>
</evidence>
<name>A0A6G7MA87_9ZZZZ</name>
<dbReference type="PANTHER" id="PTHR43738">
    <property type="entry name" value="ABC TRANSPORTER, MEMBRANE PROTEIN"/>
    <property type="match status" value="1"/>
</dbReference>
<dbReference type="Pfam" id="PF12704">
    <property type="entry name" value="MacB_PCD"/>
    <property type="match status" value="1"/>
</dbReference>
<evidence type="ECO:0000256" key="3">
    <source>
        <dbReference type="ARBA" id="ARBA00022692"/>
    </source>
</evidence>
<feature type="domain" description="MacB-like periplasmic core" evidence="8">
    <location>
        <begin position="18"/>
        <end position="228"/>
    </location>
</feature>
<sequence>MRFLSLIWSNLKRKKLRTSLTILSIVVAFVLFGLLCSLKEAFTAGVNMAGADRLIVRHKISLIMDLPFTYGSRIERIPGVAAAVHWTWFNGIYQNEPKNFFGSFPVEPEPFLSMHPEYVVAEDQKQKWLQTRTGAVVGRTLAQRFEWEIGDRVPLTSPIWPRENEEAWEFDIVGIYDGAKKSTDTSGFFFRYDYFDEARARGEGQVGWYVVRVEDADRVAEVAQKIDDEFANSPYETKTEPEGAFAQGFVQQIGDIATMLVAILSAVFFTILLVAGNTMAQAVRERTEELGVLKAMGFTDGLVLVLVLAESCLIASVGGLIGLGLAWLATAGGSPAPSILPVFYFPVPDMLIGVAIVVALGVVTGIFPALQAMRLQIAVALRRHA</sequence>
<evidence type="ECO:0000256" key="5">
    <source>
        <dbReference type="ARBA" id="ARBA00023136"/>
    </source>
</evidence>
<evidence type="ECO:0000259" key="8">
    <source>
        <dbReference type="Pfam" id="PF12704"/>
    </source>
</evidence>